<proteinExistence type="predicted"/>
<feature type="compositionally biased region" description="Basic and acidic residues" evidence="1">
    <location>
        <begin position="100"/>
        <end position="116"/>
    </location>
</feature>
<dbReference type="AlphaFoldDB" id="A0A914ZZ37"/>
<reference evidence="3" key="1">
    <citation type="submission" date="2022-11" db="UniProtKB">
        <authorList>
            <consortium name="WormBaseParasite"/>
        </authorList>
    </citation>
    <scope>IDENTIFICATION</scope>
</reference>
<organism evidence="2 3">
    <name type="scientific">Parascaris univalens</name>
    <name type="common">Nematode worm</name>
    <dbReference type="NCBI Taxonomy" id="6257"/>
    <lineage>
        <taxon>Eukaryota</taxon>
        <taxon>Metazoa</taxon>
        <taxon>Ecdysozoa</taxon>
        <taxon>Nematoda</taxon>
        <taxon>Chromadorea</taxon>
        <taxon>Rhabditida</taxon>
        <taxon>Spirurina</taxon>
        <taxon>Ascaridomorpha</taxon>
        <taxon>Ascaridoidea</taxon>
        <taxon>Ascarididae</taxon>
        <taxon>Parascaris</taxon>
    </lineage>
</organism>
<dbReference type="Proteomes" id="UP000887569">
    <property type="component" value="Unplaced"/>
</dbReference>
<feature type="compositionally biased region" description="Polar residues" evidence="1">
    <location>
        <begin position="117"/>
        <end position="133"/>
    </location>
</feature>
<feature type="compositionally biased region" description="Basic and acidic residues" evidence="1">
    <location>
        <begin position="1"/>
        <end position="10"/>
    </location>
</feature>
<dbReference type="WBParaSite" id="PgE061_g001_t02">
    <property type="protein sequence ID" value="PgE061_g001_t02"/>
    <property type="gene ID" value="PgE061_g001"/>
</dbReference>
<feature type="compositionally biased region" description="Polar residues" evidence="1">
    <location>
        <begin position="64"/>
        <end position="75"/>
    </location>
</feature>
<evidence type="ECO:0000313" key="3">
    <source>
        <dbReference type="WBParaSite" id="PgE061_g001_t02"/>
    </source>
</evidence>
<evidence type="ECO:0000256" key="1">
    <source>
        <dbReference type="SAM" id="MobiDB-lite"/>
    </source>
</evidence>
<feature type="compositionally biased region" description="Polar residues" evidence="1">
    <location>
        <begin position="21"/>
        <end position="30"/>
    </location>
</feature>
<accession>A0A914ZZ37</accession>
<feature type="region of interest" description="Disordered" evidence="1">
    <location>
        <begin position="1"/>
        <end position="142"/>
    </location>
</feature>
<feature type="compositionally biased region" description="Basic and acidic residues" evidence="1">
    <location>
        <begin position="35"/>
        <end position="45"/>
    </location>
</feature>
<keyword evidence="2" id="KW-1185">Reference proteome</keyword>
<protein>
    <submittedName>
        <fullName evidence="3">BACK domain-containing protein</fullName>
    </submittedName>
</protein>
<name>A0A914ZZ37_PARUN</name>
<sequence length="142" mass="15751">MAAHEKETMKRERRRKRRSAFPSNNSSHNVRLSHKQKEVRKEREGNVTSDDTYLIKATKAVHETNGSKAKPTGTTELGRLPRGRTKNSLTSSSDEGSDSSSEKHNKGSKETKKVEECTSSSRKAIGISSTESCGGSRCQKDR</sequence>
<evidence type="ECO:0000313" key="2">
    <source>
        <dbReference type="Proteomes" id="UP000887569"/>
    </source>
</evidence>